<accession>A0A6H9FTD9</accession>
<evidence type="ECO:0000313" key="1">
    <source>
        <dbReference type="EMBL" id="GCL46421.1"/>
    </source>
</evidence>
<sequence>MIEEPKWLSSDAVQVIQETLIARTGGTQGV</sequence>
<gene>
    <name evidence="1" type="ORF">NIES3787_21140</name>
</gene>
<proteinExistence type="predicted"/>
<dbReference type="EMBL" id="BJCH01000019">
    <property type="protein sequence ID" value="GCL46421.1"/>
    <property type="molecule type" value="Genomic_DNA"/>
</dbReference>
<organism evidence="1 2">
    <name type="scientific">Microcystis aeruginosa NIES-3787</name>
    <dbReference type="NCBI Taxonomy" id="2517782"/>
    <lineage>
        <taxon>Bacteria</taxon>
        <taxon>Bacillati</taxon>
        <taxon>Cyanobacteriota</taxon>
        <taxon>Cyanophyceae</taxon>
        <taxon>Oscillatoriophycideae</taxon>
        <taxon>Chroococcales</taxon>
        <taxon>Microcystaceae</taxon>
        <taxon>Microcystis</taxon>
    </lineage>
</organism>
<dbReference type="AlphaFoldDB" id="A0A6H9FTD9"/>
<name>A0A6H9FTD9_MICAE</name>
<reference evidence="1 2" key="1">
    <citation type="submission" date="2019-02" db="EMBL/GenBank/DDBJ databases">
        <title>Draft genome sequence of Arthrospira platensis NIES-3787.</title>
        <authorList>
            <person name="Yamaguchi H."/>
            <person name="Suzuki S."/>
            <person name="Kawachi M."/>
        </authorList>
    </citation>
    <scope>NUCLEOTIDE SEQUENCE [LARGE SCALE GENOMIC DNA]</scope>
    <source>
        <strain evidence="1 2">NIES-3787</strain>
    </source>
</reference>
<dbReference type="Proteomes" id="UP000438874">
    <property type="component" value="Unassembled WGS sequence"/>
</dbReference>
<protein>
    <submittedName>
        <fullName evidence="1">Uncharacterized protein</fullName>
    </submittedName>
</protein>
<evidence type="ECO:0000313" key="2">
    <source>
        <dbReference type="Proteomes" id="UP000438874"/>
    </source>
</evidence>
<comment type="caution">
    <text evidence="1">The sequence shown here is derived from an EMBL/GenBank/DDBJ whole genome shotgun (WGS) entry which is preliminary data.</text>
</comment>